<dbReference type="InterPro" id="IPR050708">
    <property type="entry name" value="T6SS_VgrG/RHS"/>
</dbReference>
<feature type="domain" description="Teneurin-like YD-shell" evidence="3">
    <location>
        <begin position="543"/>
        <end position="687"/>
    </location>
</feature>
<protein>
    <submittedName>
        <fullName evidence="4">RHS repeat protein</fullName>
    </submittedName>
</protein>
<dbReference type="NCBIfam" id="TIGR01643">
    <property type="entry name" value="YD_repeat_2x"/>
    <property type="match status" value="5"/>
</dbReference>
<dbReference type="Pfam" id="PF25023">
    <property type="entry name" value="TEN_YD-shell"/>
    <property type="match status" value="2"/>
</dbReference>
<feature type="region of interest" description="Disordered" evidence="2">
    <location>
        <begin position="59"/>
        <end position="78"/>
    </location>
</feature>
<dbReference type="Proteomes" id="UP000678154">
    <property type="component" value="Chromosome"/>
</dbReference>
<evidence type="ECO:0000256" key="1">
    <source>
        <dbReference type="ARBA" id="ARBA00022737"/>
    </source>
</evidence>
<dbReference type="PANTHER" id="PTHR32305">
    <property type="match status" value="1"/>
</dbReference>
<dbReference type="Pfam" id="PF05593">
    <property type="entry name" value="RHS_repeat"/>
    <property type="match status" value="3"/>
</dbReference>
<reference evidence="4 5" key="1">
    <citation type="journal article" date="2016" name="J. Hazard. Mater.">
        <title>A newly isolated Pseudomonas putida S-1 strain for batch-mode-propanethiol degradation and continuous treatment of propanethiol-containing waste gas.</title>
        <authorList>
            <person name="Chen D.Z."/>
            <person name="Sun Y.M."/>
            <person name="Han L.M."/>
            <person name="Chen J."/>
            <person name="Ye J.X."/>
            <person name="Chen J.M."/>
        </authorList>
    </citation>
    <scope>NUCLEOTIDE SEQUENCE [LARGE SCALE GENOMIC DNA]</scope>
    <source>
        <strain evidence="4 5">S-1</strain>
    </source>
</reference>
<dbReference type="InterPro" id="IPR006530">
    <property type="entry name" value="YD"/>
</dbReference>
<organism evidence="4 5">
    <name type="scientific">Pseudomonas qingdaonensis</name>
    <dbReference type="NCBI Taxonomy" id="2056231"/>
    <lineage>
        <taxon>Bacteria</taxon>
        <taxon>Pseudomonadati</taxon>
        <taxon>Pseudomonadota</taxon>
        <taxon>Gammaproteobacteria</taxon>
        <taxon>Pseudomonadales</taxon>
        <taxon>Pseudomonadaceae</taxon>
        <taxon>Pseudomonas</taxon>
    </lineage>
</organism>
<evidence type="ECO:0000259" key="3">
    <source>
        <dbReference type="Pfam" id="PF25023"/>
    </source>
</evidence>
<evidence type="ECO:0000256" key="2">
    <source>
        <dbReference type="SAM" id="MobiDB-lite"/>
    </source>
</evidence>
<accession>A0ABX8E283</accession>
<dbReference type="EMBL" id="CP074676">
    <property type="protein sequence ID" value="QVL21735.1"/>
    <property type="molecule type" value="Genomic_DNA"/>
</dbReference>
<gene>
    <name evidence="4" type="ORF">KH389_27085</name>
</gene>
<evidence type="ECO:0000313" key="4">
    <source>
        <dbReference type="EMBL" id="QVL21735.1"/>
    </source>
</evidence>
<dbReference type="PANTHER" id="PTHR32305:SF15">
    <property type="entry name" value="PROTEIN RHSA-RELATED"/>
    <property type="match status" value="1"/>
</dbReference>
<dbReference type="Gene3D" id="2.180.10.10">
    <property type="entry name" value="RHS repeat-associated core"/>
    <property type="match status" value="3"/>
</dbReference>
<dbReference type="InterPro" id="IPR031325">
    <property type="entry name" value="RHS_repeat"/>
</dbReference>
<name>A0ABX8E283_9PSED</name>
<proteinExistence type="predicted"/>
<keyword evidence="1" id="KW-0677">Repeat</keyword>
<keyword evidence="5" id="KW-1185">Reference proteome</keyword>
<feature type="domain" description="Teneurin-like YD-shell" evidence="3">
    <location>
        <begin position="302"/>
        <end position="497"/>
    </location>
</feature>
<evidence type="ECO:0000313" key="5">
    <source>
        <dbReference type="Proteomes" id="UP000678154"/>
    </source>
</evidence>
<dbReference type="InterPro" id="IPR056823">
    <property type="entry name" value="TEN-like_YD-shell"/>
</dbReference>
<sequence length="731" mass="79622">MEEHTPNGNKIIYDWQPRLIAAGQRTWNELGVVYDKQVWAPMLRSRTVSRDGATYTNTFSDQDEYGNPTTKVETGPNGGSLTTKISYLKNANKWIIGRVQAESSQAGSKTQTFDANGNVLSVILDGVTTSFTYDAQGNLASKTLPGNRVHTYSNYKRGIPQTEVQPEGITLYRVVDDAGYITSDTNGEGKTTRYTYDGMGRITSKTPPLGNAQITTYTPNSKTTKRGNLVETTLYDPFGRVASVALGGITTRYEYDGLGRRTFVSDPGYTTGTRYQYDTLGRIIRVTNADTTYQTIAYGAATHTLTDERSKVITKTYRGYGNPNQLLLMAITAPEPSANVTLTRDAADRVTSVKQGGFTRVYGYNANGYLTSVTDPETGKTVYGRDIAGNMTTKQVGASGVNRYTYDGQNRLKSVTYPDTTPAVANIYDKTGKLLASNSTGGNRTMAYDAVGNLIQQSLTIDGKTFTAKYAYNANDQLSSITYPQSGNVINYTPDVLGRPTTVSGYVSNVTYWPSGMINQITYANGTTTSYTQNTRLWPATFTTTKAGGATYLNSAYTYDGAGNLATIRDTADSSLNRTFGYDGINRLTNADGFWGPGSISYDGVGNLLKQTYGTTSLNYFYDTQNRLASVSGQRASSFTYDALGNIASSAGTTYTYDSVPHLVCINCAVTASKVAYQYDAINQRSSVTKAGLKVYEMHDIDGKQLIELDGTTLTEYIYLGDKRVADRVSP</sequence>